<dbReference type="Proteomes" id="UP001583280">
    <property type="component" value="Unassembled WGS sequence"/>
</dbReference>
<feature type="compositionally biased region" description="Polar residues" evidence="5">
    <location>
        <begin position="18"/>
        <end position="30"/>
    </location>
</feature>
<feature type="compositionally biased region" description="Polar residues" evidence="5">
    <location>
        <begin position="954"/>
        <end position="969"/>
    </location>
</feature>
<evidence type="ECO:0000259" key="6">
    <source>
        <dbReference type="PROSITE" id="PS50102"/>
    </source>
</evidence>
<comment type="caution">
    <text evidence="8">The sequence shown here is derived from an EMBL/GenBank/DDBJ whole genome shotgun (WGS) entry which is preliminary data.</text>
</comment>
<dbReference type="Pfam" id="PF00076">
    <property type="entry name" value="RRM_1"/>
    <property type="match status" value="1"/>
</dbReference>
<dbReference type="PROSITE" id="PS50302">
    <property type="entry name" value="PUM"/>
    <property type="match status" value="3"/>
</dbReference>
<feature type="compositionally biased region" description="Pro residues" evidence="5">
    <location>
        <begin position="553"/>
        <end position="562"/>
    </location>
</feature>
<feature type="region of interest" description="Disordered" evidence="5">
    <location>
        <begin position="249"/>
        <end position="269"/>
    </location>
</feature>
<dbReference type="InterPro" id="IPR016024">
    <property type="entry name" value="ARM-type_fold"/>
</dbReference>
<feature type="repeat" description="Pumilio" evidence="4">
    <location>
        <begin position="722"/>
        <end position="760"/>
    </location>
</feature>
<dbReference type="InterPro" id="IPR012677">
    <property type="entry name" value="Nucleotide-bd_a/b_plait_sf"/>
</dbReference>
<dbReference type="PROSITE" id="PS50102">
    <property type="entry name" value="RRM"/>
    <property type="match status" value="1"/>
</dbReference>
<gene>
    <name evidence="8" type="ORF">Cpir12675_003172</name>
</gene>
<feature type="repeat" description="Pumilio" evidence="4">
    <location>
        <begin position="649"/>
        <end position="684"/>
    </location>
</feature>
<dbReference type="Gene3D" id="1.25.10.10">
    <property type="entry name" value="Leucine-rich Repeat Variant"/>
    <property type="match status" value="1"/>
</dbReference>
<evidence type="ECO:0000313" key="8">
    <source>
        <dbReference type="EMBL" id="KAL1895534.1"/>
    </source>
</evidence>
<proteinExistence type="predicted"/>
<feature type="compositionally biased region" description="Polar residues" evidence="5">
    <location>
        <begin position="1036"/>
        <end position="1046"/>
    </location>
</feature>
<sequence length="1167" mass="125799">MASQHNKMTLSGFIPPANRTSSPTASNSSNDPPPVRSPYGLQAPGSGQSNPTSRPGTASPNRELGSLNPNSGRLMPKRARELQYHEAGGAPGLPNPWGGPPTSGNSTPLRENIPESPTDGFPDFGTVEASGAFGAPSAPAAPTTTRRARAGTVPSRWSPGGATGLPGIPPLNAAPGPLRPPTMPFKSHPLDVDSGSASTVLSRLRAGSMPQAMPFPVNTIPLFSGPSNFNGWARGPTRERGATLASIASVGSNGPSSPSHSAFRADGSESEGMRTLDYLGLAETPQPTLATPIYLENIDDNIRGNRFRSYSVNNTDKYEDEEDAMDEAMILQSQAQELQERIIATHTAITHHNMAVQALASQAPFLTRPRARTAGVLDTPGARLLGTYHSTQNLTANLVPPELRMGSETEYEEMSQAVNAMSINRASSRGVNPEEQGLIEGPTCALWLGNIPTSTTTSTLTEMFKNFGQIISVRVLTHKNCGFVNFDSNEAAAAARREMNGKEIFPGSGPIRINYAKPPSQSNTPSNEGAFPSPSPDTATREQPDVEDTAVAPQPPSAPPTIPLSELANQIRVMAEKFSEGPRREDDDIPRVEERLARAIAYDSYYPEIPPVRESNHSRMYDAPKLRDIRKRIDNQTMHREEIELTAIQMLPEVAELSSDYLGNTVVQKLFEYCSDDVRDQMLERVAPHLAEIGVHKNGTWAAQKIIDVCKTPKQMTMIADNLRPYTVSLFLDQYGNYVLQGCLKFGTPYNDFIFEAMLRRMWEIAQGRYGSRAMRACLEAYACGKDGQRMMAAAIALHSAQLATNANGALLLTWYLDSCTFPHRRALLAPHLAEHLILLCTHKVAYLTVLKVVNQKAEPEARDIIIKAMFFSPEQKTLEGILKDHSCGATLIFKVLTTPFFDDNIRPQVIETVKSVLIAIKAQPNQGYKRLMDEVGISTRNTGAPNAPREAVTTEQRPKSASRQNQGPTGMAPPQGPSQTKGQQPNNAPYYNNGPSKSNNPTPQPSGGYSTPARSEGGESGMTPFPSFGPVASAFAQQNPMSSQAMPPYHGGPQGHQSSGPPRGGPMGNYYPPMGGNGYNGGYPADQYRGMSATAPGMGNSNNPQGISPNYPPGLNMSGNSQYGYNNNGHNMSQMPPMGYNNNGMPQGNGQGSQGQAQDNSRRGRV</sequence>
<evidence type="ECO:0000256" key="3">
    <source>
        <dbReference type="PROSITE-ProRule" id="PRU00176"/>
    </source>
</evidence>
<dbReference type="InterPro" id="IPR001313">
    <property type="entry name" value="Pumilio_RNA-bd_rpt"/>
</dbReference>
<evidence type="ECO:0000259" key="7">
    <source>
        <dbReference type="PROSITE" id="PS50303"/>
    </source>
</evidence>
<dbReference type="SMART" id="SM00025">
    <property type="entry name" value="Pumilio"/>
    <property type="match status" value="5"/>
</dbReference>
<feature type="region of interest" description="Disordered" evidence="5">
    <location>
        <begin position="502"/>
        <end position="566"/>
    </location>
</feature>
<dbReference type="SUPFAM" id="SSF54928">
    <property type="entry name" value="RNA-binding domain, RBD"/>
    <property type="match status" value="1"/>
</dbReference>
<dbReference type="Gene3D" id="3.30.70.330">
    <property type="match status" value="1"/>
</dbReference>
<dbReference type="SMART" id="SM00360">
    <property type="entry name" value="RRM"/>
    <property type="match status" value="1"/>
</dbReference>
<feature type="region of interest" description="Disordered" evidence="5">
    <location>
        <begin position="940"/>
        <end position="1078"/>
    </location>
</feature>
<feature type="region of interest" description="Disordered" evidence="5">
    <location>
        <begin position="1"/>
        <end position="163"/>
    </location>
</feature>
<dbReference type="PROSITE" id="PS50303">
    <property type="entry name" value="PUM_HD"/>
    <property type="match status" value="1"/>
</dbReference>
<dbReference type="InterPro" id="IPR033133">
    <property type="entry name" value="PUM-HD"/>
</dbReference>
<feature type="compositionally biased region" description="Polar residues" evidence="5">
    <location>
        <begin position="45"/>
        <end position="60"/>
    </location>
</feature>
<dbReference type="SUPFAM" id="SSF48371">
    <property type="entry name" value="ARM repeat"/>
    <property type="match status" value="1"/>
</dbReference>
<dbReference type="PANTHER" id="PTHR47093">
    <property type="entry name" value="PROTEIN JSN1-RELATED"/>
    <property type="match status" value="1"/>
</dbReference>
<evidence type="ECO:0000256" key="1">
    <source>
        <dbReference type="ARBA" id="ARBA00022737"/>
    </source>
</evidence>
<keyword evidence="1" id="KW-0677">Repeat</keyword>
<feature type="compositionally biased region" description="Polar residues" evidence="5">
    <location>
        <begin position="978"/>
        <end position="1014"/>
    </location>
</feature>
<dbReference type="InterPro" id="IPR052645">
    <property type="entry name" value="Pumilio_domain_protein"/>
</dbReference>
<feature type="domain" description="PUM-HD" evidence="7">
    <location>
        <begin position="584"/>
        <end position="940"/>
    </location>
</feature>
<comment type="function">
    <text evidence="2">RNA-binding nucleolar protein required for pre-rRNA processing. Involved in production of 18S rRNA and assembly of small ribosomal subunit.</text>
</comment>
<name>A0ABR3Z7N3_9PEZI</name>
<feature type="compositionally biased region" description="Low complexity" evidence="5">
    <location>
        <begin position="1117"/>
        <end position="1147"/>
    </location>
</feature>
<feature type="compositionally biased region" description="Low complexity" evidence="5">
    <location>
        <begin position="129"/>
        <end position="145"/>
    </location>
</feature>
<evidence type="ECO:0000256" key="5">
    <source>
        <dbReference type="SAM" id="MobiDB-lite"/>
    </source>
</evidence>
<evidence type="ECO:0000256" key="2">
    <source>
        <dbReference type="ARBA" id="ARBA00024893"/>
    </source>
</evidence>
<protein>
    <recommendedName>
        <fullName evidence="10">Pumilio domain-containing protein C56F2.08c</fullName>
    </recommendedName>
</protein>
<evidence type="ECO:0000313" key="9">
    <source>
        <dbReference type="Proteomes" id="UP001583280"/>
    </source>
</evidence>
<evidence type="ECO:0000256" key="4">
    <source>
        <dbReference type="PROSITE-ProRule" id="PRU00317"/>
    </source>
</evidence>
<dbReference type="EMBL" id="JAWDJO010000071">
    <property type="protein sequence ID" value="KAL1895534.1"/>
    <property type="molecule type" value="Genomic_DNA"/>
</dbReference>
<dbReference type="InterPro" id="IPR035979">
    <property type="entry name" value="RBD_domain_sf"/>
</dbReference>
<reference evidence="8 9" key="1">
    <citation type="journal article" date="2024" name="IMA Fungus">
        <title>IMA Genome - F19 : A genome assembly and annotation guide to empower mycologists, including annotated draft genome sequences of Ceratocystis pirilliformis, Diaporthe australafricana, Fusarium ophioides, Paecilomyces lecythidis, and Sporothrix stenoceras.</title>
        <authorList>
            <person name="Aylward J."/>
            <person name="Wilson A.M."/>
            <person name="Visagie C.M."/>
            <person name="Spraker J."/>
            <person name="Barnes I."/>
            <person name="Buitendag C."/>
            <person name="Ceriani C."/>
            <person name="Del Mar Angel L."/>
            <person name="du Plessis D."/>
            <person name="Fuchs T."/>
            <person name="Gasser K."/>
            <person name="Kramer D."/>
            <person name="Li W."/>
            <person name="Munsamy K."/>
            <person name="Piso A."/>
            <person name="Price J.L."/>
            <person name="Sonnekus B."/>
            <person name="Thomas C."/>
            <person name="van der Nest A."/>
            <person name="van Dijk A."/>
            <person name="van Heerden A."/>
            <person name="van Vuuren N."/>
            <person name="Yilmaz N."/>
            <person name="Duong T.A."/>
            <person name="van der Merwe N.A."/>
            <person name="Wingfield M.J."/>
            <person name="Wingfield B.D."/>
        </authorList>
    </citation>
    <scope>NUCLEOTIDE SEQUENCE [LARGE SCALE GENOMIC DNA]</scope>
    <source>
        <strain evidence="8 9">CMW 12675</strain>
    </source>
</reference>
<evidence type="ECO:0008006" key="10">
    <source>
        <dbReference type="Google" id="ProtNLM"/>
    </source>
</evidence>
<feature type="domain" description="RRM" evidence="6">
    <location>
        <begin position="444"/>
        <end position="518"/>
    </location>
</feature>
<accession>A0ABR3Z7N3</accession>
<keyword evidence="9" id="KW-1185">Reference proteome</keyword>
<dbReference type="InterPro" id="IPR000504">
    <property type="entry name" value="RRM_dom"/>
</dbReference>
<feature type="compositionally biased region" description="Polar residues" evidence="5">
    <location>
        <begin position="1100"/>
        <end position="1109"/>
    </location>
</feature>
<feature type="region of interest" description="Disordered" evidence="5">
    <location>
        <begin position="1094"/>
        <end position="1167"/>
    </location>
</feature>
<organism evidence="8 9">
    <name type="scientific">Ceratocystis pirilliformis</name>
    <dbReference type="NCBI Taxonomy" id="259994"/>
    <lineage>
        <taxon>Eukaryota</taxon>
        <taxon>Fungi</taxon>
        <taxon>Dikarya</taxon>
        <taxon>Ascomycota</taxon>
        <taxon>Pezizomycotina</taxon>
        <taxon>Sordariomycetes</taxon>
        <taxon>Hypocreomycetidae</taxon>
        <taxon>Microascales</taxon>
        <taxon>Ceratocystidaceae</taxon>
        <taxon>Ceratocystis</taxon>
    </lineage>
</organism>
<dbReference type="Pfam" id="PF00806">
    <property type="entry name" value="PUF"/>
    <property type="match status" value="3"/>
</dbReference>
<keyword evidence="3" id="KW-0694">RNA-binding</keyword>
<dbReference type="InterPro" id="IPR011989">
    <property type="entry name" value="ARM-like"/>
</dbReference>
<feature type="repeat" description="Pumilio" evidence="4">
    <location>
        <begin position="685"/>
        <end position="720"/>
    </location>
</feature>
<dbReference type="PANTHER" id="PTHR47093:SF1">
    <property type="entry name" value="PROTEIN JSN1-RELATED"/>
    <property type="match status" value="1"/>
</dbReference>
<feature type="compositionally biased region" description="Polar residues" evidence="5">
    <location>
        <begin position="249"/>
        <end position="260"/>
    </location>
</feature>